<accession>A0ABQ8K7I0</accession>
<proteinExistence type="predicted"/>
<evidence type="ECO:0000313" key="3">
    <source>
        <dbReference type="EMBL" id="KAH9833132.1"/>
    </source>
</evidence>
<reference evidence="3 4" key="1">
    <citation type="journal article" date="2021" name="Environ. Microbiol.">
        <title>Gene family expansions and transcriptome signatures uncover fungal adaptations to wood decay.</title>
        <authorList>
            <person name="Hage H."/>
            <person name="Miyauchi S."/>
            <person name="Viragh M."/>
            <person name="Drula E."/>
            <person name="Min B."/>
            <person name="Chaduli D."/>
            <person name="Navarro D."/>
            <person name="Favel A."/>
            <person name="Norest M."/>
            <person name="Lesage-Meessen L."/>
            <person name="Balint B."/>
            <person name="Merenyi Z."/>
            <person name="de Eugenio L."/>
            <person name="Morin E."/>
            <person name="Martinez A.T."/>
            <person name="Baldrian P."/>
            <person name="Stursova M."/>
            <person name="Martinez M.J."/>
            <person name="Novotny C."/>
            <person name="Magnuson J.K."/>
            <person name="Spatafora J.W."/>
            <person name="Maurice S."/>
            <person name="Pangilinan J."/>
            <person name="Andreopoulos W."/>
            <person name="LaButti K."/>
            <person name="Hundley H."/>
            <person name="Na H."/>
            <person name="Kuo A."/>
            <person name="Barry K."/>
            <person name="Lipzen A."/>
            <person name="Henrissat B."/>
            <person name="Riley R."/>
            <person name="Ahrendt S."/>
            <person name="Nagy L.G."/>
            <person name="Grigoriev I.V."/>
            <person name="Martin F."/>
            <person name="Rosso M.N."/>
        </authorList>
    </citation>
    <scope>NUCLEOTIDE SEQUENCE [LARGE SCALE GENOMIC DNA]</scope>
    <source>
        <strain evidence="3 4">CIRM-BRFM 1785</strain>
    </source>
</reference>
<evidence type="ECO:0000256" key="1">
    <source>
        <dbReference type="SAM" id="MobiDB-lite"/>
    </source>
</evidence>
<dbReference type="RefSeq" id="XP_047775898.1">
    <property type="nucleotide sequence ID" value="XM_047921718.1"/>
</dbReference>
<comment type="caution">
    <text evidence="3">The sequence shown here is derived from an EMBL/GenBank/DDBJ whole genome shotgun (WGS) entry which is preliminary data.</text>
</comment>
<evidence type="ECO:0000259" key="2">
    <source>
        <dbReference type="PROSITE" id="PS50879"/>
    </source>
</evidence>
<gene>
    <name evidence="3" type="ORF">C8Q71DRAFT_725810</name>
</gene>
<dbReference type="Pfam" id="PF00075">
    <property type="entry name" value="RNase_H"/>
    <property type="match status" value="1"/>
</dbReference>
<keyword evidence="4" id="KW-1185">Reference proteome</keyword>
<protein>
    <recommendedName>
        <fullName evidence="2">RNase H type-1 domain-containing protein</fullName>
    </recommendedName>
</protein>
<dbReference type="SUPFAM" id="SSF53098">
    <property type="entry name" value="Ribonuclease H-like"/>
    <property type="match status" value="1"/>
</dbReference>
<dbReference type="InterPro" id="IPR012337">
    <property type="entry name" value="RNaseH-like_sf"/>
</dbReference>
<dbReference type="Proteomes" id="UP000814176">
    <property type="component" value="Unassembled WGS sequence"/>
</dbReference>
<feature type="domain" description="RNase H type-1" evidence="2">
    <location>
        <begin position="104"/>
        <end position="225"/>
    </location>
</feature>
<organism evidence="3 4">
    <name type="scientific">Rhodofomes roseus</name>
    <dbReference type="NCBI Taxonomy" id="34475"/>
    <lineage>
        <taxon>Eukaryota</taxon>
        <taxon>Fungi</taxon>
        <taxon>Dikarya</taxon>
        <taxon>Basidiomycota</taxon>
        <taxon>Agaricomycotina</taxon>
        <taxon>Agaricomycetes</taxon>
        <taxon>Polyporales</taxon>
        <taxon>Rhodofomes</taxon>
    </lineage>
</organism>
<feature type="compositionally biased region" description="Basic and acidic residues" evidence="1">
    <location>
        <begin position="35"/>
        <end position="58"/>
    </location>
</feature>
<feature type="region of interest" description="Disordered" evidence="1">
    <location>
        <begin position="1"/>
        <end position="89"/>
    </location>
</feature>
<name>A0ABQ8K7I0_9APHY</name>
<dbReference type="Gene3D" id="3.30.420.10">
    <property type="entry name" value="Ribonuclease H-like superfamily/Ribonuclease H"/>
    <property type="match status" value="1"/>
</dbReference>
<dbReference type="EMBL" id="JADCUA010000019">
    <property type="protein sequence ID" value="KAH9833132.1"/>
    <property type="molecule type" value="Genomic_DNA"/>
</dbReference>
<sequence length="523" mass="60852">MGLLPEKWNPQMAKPEDEENRRKTEIDDDNEEESKENQDDLRDEMSDHDNEEQTREDGSDGGNDDNEREDNNQQIAMQRPNRKKKQDEGQWEMFDHRLTTKGTMADVFRIFTTGDTSNETYKPINIRQTNQTAELTASTVAGKKTPYNRKLDVESDSNHVITEATKYRVEHEDNGYIGKANAPLIRAMIAALRARPHLTRLKWVRGHNGHRRNERADALAGKGAKKRQADKIDLSIPSELSLTRAKLATLTQKVAYRGIRERKMNTYQQRRRTETNMIKITDYVQVYYKKPLSEAQAWKGMRNKDLQREIRYFLWMSTHDVYMVGSNWLRPSYSDELQERHECKICGVEESIDHILTDCEAPGQEIIWELAGKLWKMKQKTWNKPLLGGILGCGSTEFKTKKGKILKGEARLHRTVISESVYLIWKLRNEQVIQAEGDRRHSEDEITNRWLQAINDRLAIDCNMTNTTKYGKKAIRPEIVKQTWRGVLRNEAYLPYDWAKGHVEVLVGIERKRSRGLWGHTGD</sequence>
<dbReference type="InterPro" id="IPR002156">
    <property type="entry name" value="RNaseH_domain"/>
</dbReference>
<dbReference type="InterPro" id="IPR036397">
    <property type="entry name" value="RNaseH_sf"/>
</dbReference>
<dbReference type="GeneID" id="72002450"/>
<evidence type="ECO:0000313" key="4">
    <source>
        <dbReference type="Proteomes" id="UP000814176"/>
    </source>
</evidence>
<dbReference type="PROSITE" id="PS50879">
    <property type="entry name" value="RNASE_H_1"/>
    <property type="match status" value="1"/>
</dbReference>